<comment type="subcellular location">
    <subcellularLocation>
        <location evidence="1 9">Mitochondrion matrix</location>
    </subcellularLocation>
</comment>
<feature type="region of interest" description="Disordered" evidence="10">
    <location>
        <begin position="481"/>
        <end position="505"/>
    </location>
</feature>
<dbReference type="CDD" id="cd16929">
    <property type="entry name" value="HATPase_PDK-like"/>
    <property type="match status" value="1"/>
</dbReference>
<proteinExistence type="inferred from homology"/>
<keyword evidence="7" id="KW-0809">Transit peptide</keyword>
<dbReference type="FunFam" id="1.20.140.20:FF:000001">
    <property type="entry name" value="[Pyruvate dehydrogenase (acetyl-transferring)] kinase isozyme 2, mitochondrial"/>
    <property type="match status" value="1"/>
</dbReference>
<dbReference type="InterPro" id="IPR039028">
    <property type="entry name" value="BCKD/PDK"/>
</dbReference>
<dbReference type="EC" id="2.7.11.-" evidence="9"/>
<dbReference type="GO" id="GO:0005759">
    <property type="term" value="C:mitochondrial matrix"/>
    <property type="evidence" value="ECO:0007669"/>
    <property type="project" value="UniProtKB-SubCell"/>
</dbReference>
<dbReference type="Ensembl" id="ENSGMOT00000043980.1">
    <property type="protein sequence ID" value="ENSGMOP00000040778.1"/>
    <property type="gene ID" value="ENSGMOG00000012834.2"/>
</dbReference>
<keyword evidence="3 9" id="KW-0808">Transferase</keyword>
<comment type="similarity">
    <text evidence="2 9">Belongs to the PDK/BCKDK protein kinase family.</text>
</comment>
<reference evidence="12" key="2">
    <citation type="submission" date="2025-09" db="UniProtKB">
        <authorList>
            <consortium name="Ensembl"/>
        </authorList>
    </citation>
    <scope>IDENTIFICATION</scope>
</reference>
<keyword evidence="13" id="KW-1185">Reference proteome</keyword>
<dbReference type="PANTHER" id="PTHR11947:SF21">
    <property type="entry name" value="[PYRUVATE DEHYDROGENASE (ACETYL-TRANSFERRING)] KINASE ISOZYME 3, MITOCHONDRIAL"/>
    <property type="match status" value="1"/>
</dbReference>
<organism evidence="12 13">
    <name type="scientific">Gadus morhua</name>
    <name type="common">Atlantic cod</name>
    <dbReference type="NCBI Taxonomy" id="8049"/>
    <lineage>
        <taxon>Eukaryota</taxon>
        <taxon>Metazoa</taxon>
        <taxon>Chordata</taxon>
        <taxon>Craniata</taxon>
        <taxon>Vertebrata</taxon>
        <taxon>Euteleostomi</taxon>
        <taxon>Actinopterygii</taxon>
        <taxon>Neopterygii</taxon>
        <taxon>Teleostei</taxon>
        <taxon>Neoteleostei</taxon>
        <taxon>Acanthomorphata</taxon>
        <taxon>Zeiogadaria</taxon>
        <taxon>Gadariae</taxon>
        <taxon>Gadiformes</taxon>
        <taxon>Gadoidei</taxon>
        <taxon>Gadidae</taxon>
        <taxon>Gadus</taxon>
    </lineage>
</organism>
<evidence type="ECO:0000256" key="2">
    <source>
        <dbReference type="ARBA" id="ARBA00006155"/>
    </source>
</evidence>
<dbReference type="AlphaFoldDB" id="A0A8C5B3P5"/>
<evidence type="ECO:0000256" key="3">
    <source>
        <dbReference type="ARBA" id="ARBA00022679"/>
    </source>
</evidence>
<dbReference type="SMART" id="SM00387">
    <property type="entry name" value="HATPase_c"/>
    <property type="match status" value="1"/>
</dbReference>
<keyword evidence="8 9" id="KW-0496">Mitochondrion</keyword>
<dbReference type="PROSITE" id="PS50109">
    <property type="entry name" value="HIS_KIN"/>
    <property type="match status" value="1"/>
</dbReference>
<evidence type="ECO:0000256" key="10">
    <source>
        <dbReference type="SAM" id="MobiDB-lite"/>
    </source>
</evidence>
<dbReference type="GO" id="GO:0005524">
    <property type="term" value="F:ATP binding"/>
    <property type="evidence" value="ECO:0007669"/>
    <property type="project" value="UniProtKB-UniRule"/>
</dbReference>
<evidence type="ECO:0000256" key="7">
    <source>
        <dbReference type="ARBA" id="ARBA00022946"/>
    </source>
</evidence>
<dbReference type="InterPro" id="IPR036890">
    <property type="entry name" value="HATPase_C_sf"/>
</dbReference>
<dbReference type="InterPro" id="IPR003594">
    <property type="entry name" value="HATPase_dom"/>
</dbReference>
<keyword evidence="4 9" id="KW-0547">Nucleotide-binding</keyword>
<keyword evidence="6 9" id="KW-0067">ATP-binding</keyword>
<evidence type="ECO:0000259" key="11">
    <source>
        <dbReference type="PROSITE" id="PS50109"/>
    </source>
</evidence>
<dbReference type="Pfam" id="PF10436">
    <property type="entry name" value="BCDHK_Adom3"/>
    <property type="match status" value="1"/>
</dbReference>
<accession>A0A8C5B3P5</accession>
<evidence type="ECO:0000256" key="4">
    <source>
        <dbReference type="ARBA" id="ARBA00022741"/>
    </source>
</evidence>
<reference evidence="12" key="1">
    <citation type="submission" date="2025-08" db="UniProtKB">
        <authorList>
            <consortium name="Ensembl"/>
        </authorList>
    </citation>
    <scope>IDENTIFICATION</scope>
</reference>
<name>A0A8C5B3P5_GADMO</name>
<dbReference type="PANTHER" id="PTHR11947">
    <property type="entry name" value="PYRUVATE DEHYDROGENASE KINASE"/>
    <property type="match status" value="1"/>
</dbReference>
<dbReference type="InterPro" id="IPR036784">
    <property type="entry name" value="AK/P_DHK_N_sf"/>
</dbReference>
<dbReference type="GO" id="GO:0010906">
    <property type="term" value="P:regulation of glucose metabolic process"/>
    <property type="evidence" value="ECO:0007669"/>
    <property type="project" value="TreeGrafter"/>
</dbReference>
<evidence type="ECO:0000256" key="5">
    <source>
        <dbReference type="ARBA" id="ARBA00022777"/>
    </source>
</evidence>
<gene>
    <name evidence="12" type="primary">PDK3</name>
</gene>
<protein>
    <recommendedName>
        <fullName evidence="9">Protein-serine/threonine kinase</fullName>
        <ecNumber evidence="9">2.7.11.-</ecNumber>
    </recommendedName>
</protein>
<dbReference type="Pfam" id="PF02518">
    <property type="entry name" value="HATPase_c"/>
    <property type="match status" value="1"/>
</dbReference>
<evidence type="ECO:0000313" key="13">
    <source>
        <dbReference type="Proteomes" id="UP000694546"/>
    </source>
</evidence>
<dbReference type="FunFam" id="3.30.565.10:FF:000007">
    <property type="entry name" value="Mitochondrial pyruvate dehydrogenase kinase isoform 2"/>
    <property type="match status" value="1"/>
</dbReference>
<keyword evidence="5 9" id="KW-0418">Kinase</keyword>
<dbReference type="InterPro" id="IPR005467">
    <property type="entry name" value="His_kinase_dom"/>
</dbReference>
<dbReference type="GeneTree" id="ENSGT01030000234646"/>
<dbReference type="SUPFAM" id="SSF55874">
    <property type="entry name" value="ATPase domain of HSP90 chaperone/DNA topoisomerase II/histidine kinase"/>
    <property type="match status" value="1"/>
</dbReference>
<evidence type="ECO:0000256" key="1">
    <source>
        <dbReference type="ARBA" id="ARBA00004305"/>
    </source>
</evidence>
<dbReference type="Gene3D" id="3.30.565.10">
    <property type="entry name" value="Histidine kinase-like ATPase, C-terminal domain"/>
    <property type="match status" value="1"/>
</dbReference>
<sequence length="505" mass="57486">MSMSYRLQRDLARKNRVETLMGPSRAANPSSSQMWTQTGPDARRCHCCFDEKVVGRIEYYSRFSPSPLSIKQFLDFGQENACEKTSYMFLRKELPVRLANTMREVNLLPDQLLSQPSVRLVQKWYMQSFVELLDYENRKGEDPQVLNDFLDLLIEIRNRHNDVVPTMAQGVIEYKEKFGFDPFISSSIQYFLDRFYTNRISFRMLINQHTLLFSNVTNPAHPKHIGSIDPACNVAEVVRDAYETAKMLCEKYYMASPDLKVEEFHAHAPKPIQAVYVPSHLFHMLFELFKNSMRATVELHEDSEGGLPPVKAKVTLGKEDLSILISDRGGGVPLRKIDRLFNYMYSTAPSPSFEPGAVPLAGFGYGLPISRLYARYFQGDLKLYSMEGVGTDAVIYLKVLLLIGRIAVSPANRHSPVTEGDTSERGWTLLLNLEFCVCPCVSVCVRVCPCVSVCLQALSSESFERLPVFNKSAWRHYKVGPEADDWSNPSTEPRDTSVSKYKAKR</sequence>
<dbReference type="Gene3D" id="1.20.140.20">
    <property type="entry name" value="Alpha-ketoacid/pyruvate dehydrogenase kinase, N-terminal domain"/>
    <property type="match status" value="1"/>
</dbReference>
<dbReference type="Proteomes" id="UP000694546">
    <property type="component" value="Chromosome 23"/>
</dbReference>
<feature type="domain" description="Histidine kinase" evidence="11">
    <location>
        <begin position="278"/>
        <end position="401"/>
    </location>
</feature>
<evidence type="ECO:0000256" key="8">
    <source>
        <dbReference type="ARBA" id="ARBA00023128"/>
    </source>
</evidence>
<evidence type="ECO:0000256" key="9">
    <source>
        <dbReference type="RuleBase" id="RU366032"/>
    </source>
</evidence>
<evidence type="ECO:0000256" key="6">
    <source>
        <dbReference type="ARBA" id="ARBA00022840"/>
    </source>
</evidence>
<dbReference type="SUPFAM" id="SSF69012">
    <property type="entry name" value="alpha-ketoacid dehydrogenase kinase, N-terminal domain"/>
    <property type="match status" value="1"/>
</dbReference>
<evidence type="ECO:0000313" key="12">
    <source>
        <dbReference type="Ensembl" id="ENSGMOP00000040778.1"/>
    </source>
</evidence>
<dbReference type="GO" id="GO:0004740">
    <property type="term" value="F:pyruvate dehydrogenase (acetyl-transferring) kinase activity"/>
    <property type="evidence" value="ECO:0007669"/>
    <property type="project" value="TreeGrafter"/>
</dbReference>
<dbReference type="InterPro" id="IPR018955">
    <property type="entry name" value="BCDHK/PDK_N"/>
</dbReference>